<dbReference type="PIRSF" id="PIRSF500210">
    <property type="entry name" value="FBPtase"/>
    <property type="match status" value="1"/>
</dbReference>
<evidence type="ECO:0000256" key="1">
    <source>
        <dbReference type="ARBA" id="ARBA00001273"/>
    </source>
</evidence>
<accession>A0A418SGP2</accession>
<feature type="binding site" evidence="9">
    <location>
        <begin position="101"/>
        <end position="104"/>
    </location>
    <ligand>
        <name>substrate</name>
    </ligand>
</feature>
<dbReference type="GO" id="GO:0005986">
    <property type="term" value="P:sucrose biosynthetic process"/>
    <property type="evidence" value="ECO:0007669"/>
    <property type="project" value="TreeGrafter"/>
</dbReference>
<keyword evidence="6 9" id="KW-0378">Hydrolase</keyword>
<dbReference type="EMBL" id="CP060436">
    <property type="protein sequence ID" value="QPM91758.1"/>
    <property type="molecule type" value="Genomic_DNA"/>
</dbReference>
<dbReference type="NCBIfam" id="NF006780">
    <property type="entry name" value="PRK09293.1-4"/>
    <property type="match status" value="1"/>
</dbReference>
<dbReference type="GO" id="GO:0006000">
    <property type="term" value="P:fructose metabolic process"/>
    <property type="evidence" value="ECO:0007669"/>
    <property type="project" value="TreeGrafter"/>
</dbReference>
<evidence type="ECO:0000259" key="11">
    <source>
        <dbReference type="Pfam" id="PF00316"/>
    </source>
</evidence>
<feature type="domain" description="Fructose-1-6-bisphosphatase class I N-terminal" evidence="11">
    <location>
        <begin position="27"/>
        <end position="174"/>
    </location>
</feature>
<comment type="pathway">
    <text evidence="2">Carbohydrate biosynthesis; Calvin cycle.</text>
</comment>
<dbReference type="GO" id="GO:0006094">
    <property type="term" value="P:gluconeogenesis"/>
    <property type="evidence" value="ECO:0007669"/>
    <property type="project" value="UniProtKB-UniRule"/>
</dbReference>
<dbReference type="GO" id="GO:0006002">
    <property type="term" value="P:fructose 6-phosphate metabolic process"/>
    <property type="evidence" value="ECO:0007669"/>
    <property type="project" value="TreeGrafter"/>
</dbReference>
<dbReference type="OrthoDB" id="9806756at2"/>
<dbReference type="Pfam" id="PF00316">
    <property type="entry name" value="FBPase"/>
    <property type="match status" value="1"/>
</dbReference>
<evidence type="ECO:0000256" key="4">
    <source>
        <dbReference type="ARBA" id="ARBA00022490"/>
    </source>
</evidence>
<evidence type="ECO:0000256" key="9">
    <source>
        <dbReference type="HAMAP-Rule" id="MF_01855"/>
    </source>
</evidence>
<dbReference type="AlphaFoldDB" id="A0A418SGP2"/>
<comment type="cofactor">
    <cofactor evidence="9">
        <name>Mg(2+)</name>
        <dbReference type="ChEBI" id="CHEBI:18420"/>
    </cofactor>
    <text evidence="9">Binds 2 magnesium ions per subunit.</text>
</comment>
<evidence type="ECO:0000256" key="7">
    <source>
        <dbReference type="ARBA" id="ARBA00022842"/>
    </source>
</evidence>
<keyword evidence="14" id="KW-1185">Reference proteome</keyword>
<dbReference type="Gene3D" id="3.40.190.80">
    <property type="match status" value="1"/>
</dbReference>
<dbReference type="PIRSF" id="PIRSF000904">
    <property type="entry name" value="FBPtase_SBPase"/>
    <property type="match status" value="1"/>
</dbReference>
<dbReference type="GO" id="GO:0042132">
    <property type="term" value="F:fructose 1,6-bisphosphate 1-phosphatase activity"/>
    <property type="evidence" value="ECO:0007669"/>
    <property type="project" value="UniProtKB-UniRule"/>
</dbReference>
<dbReference type="InterPro" id="IPR020548">
    <property type="entry name" value="Fructose_bisphosphatase_AS"/>
</dbReference>
<feature type="binding site" evidence="9">
    <location>
        <position position="189"/>
    </location>
    <ligand>
        <name>substrate</name>
    </ligand>
</feature>
<dbReference type="GO" id="GO:0000287">
    <property type="term" value="F:magnesium ion binding"/>
    <property type="evidence" value="ECO:0007669"/>
    <property type="project" value="UniProtKB-UniRule"/>
</dbReference>
<dbReference type="EC" id="3.1.3.11" evidence="9"/>
<keyword evidence="4 9" id="KW-0963">Cytoplasm</keyword>
<dbReference type="InterPro" id="IPR000146">
    <property type="entry name" value="FBPase_class-1"/>
</dbReference>
<dbReference type="GO" id="GO:0030388">
    <property type="term" value="P:fructose 1,6-bisphosphate metabolic process"/>
    <property type="evidence" value="ECO:0007669"/>
    <property type="project" value="TreeGrafter"/>
</dbReference>
<feature type="binding site" evidence="9">
    <location>
        <position position="98"/>
    </location>
    <ligand>
        <name>Mg(2+)</name>
        <dbReference type="ChEBI" id="CHEBI:18420"/>
        <label>2</label>
    </ligand>
</feature>
<gene>
    <name evidence="9 13" type="primary">fbp</name>
    <name evidence="13" type="ORF">PSAL_030130</name>
</gene>
<dbReference type="Pfam" id="PF18913">
    <property type="entry name" value="FBPase_C"/>
    <property type="match status" value="1"/>
</dbReference>
<name>A0A418SGP2_9RHOB</name>
<feature type="binding site" evidence="9">
    <location>
        <position position="98"/>
    </location>
    <ligand>
        <name>Mg(2+)</name>
        <dbReference type="ChEBI" id="CHEBI:18420"/>
        <label>1</label>
    </ligand>
</feature>
<feature type="domain" description="Fructose-1-6-bisphosphatase class 1 C-terminal" evidence="12">
    <location>
        <begin position="179"/>
        <end position="312"/>
    </location>
</feature>
<feature type="binding site" evidence="9">
    <location>
        <position position="261"/>
    </location>
    <ligand>
        <name>Mg(2+)</name>
        <dbReference type="ChEBI" id="CHEBI:18420"/>
        <label>2</label>
    </ligand>
</feature>
<comment type="caution">
    <text evidence="9">Lacks conserved residue(s) required for the propagation of feature annotation.</text>
</comment>
<dbReference type="GO" id="GO:0005829">
    <property type="term" value="C:cytosol"/>
    <property type="evidence" value="ECO:0007669"/>
    <property type="project" value="TreeGrafter"/>
</dbReference>
<evidence type="ECO:0000256" key="3">
    <source>
        <dbReference type="ARBA" id="ARBA00010941"/>
    </source>
</evidence>
<dbReference type="PRINTS" id="PR00115">
    <property type="entry name" value="F16BPHPHTASE"/>
</dbReference>
<dbReference type="PROSITE" id="PS00124">
    <property type="entry name" value="FBPASE"/>
    <property type="match status" value="1"/>
</dbReference>
<comment type="catalytic activity">
    <reaction evidence="1 9">
        <text>beta-D-fructose 1,6-bisphosphate + H2O = beta-D-fructose 6-phosphate + phosphate</text>
        <dbReference type="Rhea" id="RHEA:11064"/>
        <dbReference type="ChEBI" id="CHEBI:15377"/>
        <dbReference type="ChEBI" id="CHEBI:32966"/>
        <dbReference type="ChEBI" id="CHEBI:43474"/>
        <dbReference type="ChEBI" id="CHEBI:57634"/>
        <dbReference type="EC" id="3.1.3.11"/>
    </reaction>
</comment>
<dbReference type="PANTHER" id="PTHR11556">
    <property type="entry name" value="FRUCTOSE-1,6-BISPHOSPHATASE-RELATED"/>
    <property type="match status" value="1"/>
</dbReference>
<dbReference type="KEGG" id="palw:PSAL_030130"/>
<dbReference type="CDD" id="cd00354">
    <property type="entry name" value="FBPase"/>
    <property type="match status" value="1"/>
</dbReference>
<protein>
    <recommendedName>
        <fullName evidence="9">Fructose-1,6-bisphosphatase class 1</fullName>
        <shortName evidence="9">FBPase class 1</shortName>
        <ecNumber evidence="9">3.1.3.11</ecNumber>
    </recommendedName>
    <alternativeName>
        <fullName evidence="9">D-fructose-1,6-bisphosphate 1-phosphohydrolase class 1</fullName>
    </alternativeName>
</protein>
<sequence>MPAIDPDLIPADLFPTIEALCATGAKVAAVVARGALGPSLAAGVGENSDGDQQKALDVMADEMFEAALRTAGVRHYASEEQESVLSLDPEGAYALAIDPLDGSSNIDVNVTIGTIFSIFEAAETPEASFLRPASEQIAAGYIAFGQQCLLGITFGAGTMLFCLDPETGVFALADKAMAVPEAAKEYSINASNRRHWQVPVRVYVEECEAGETGGKGKNMNFRWVGSLVAETHRILTRGGTFLYPADARKGYEKGRLRMVYEVAPMAFLVEQAGGLATDGSERILDKSASELHERCPLVFGASEEVERVKALHG</sequence>
<reference evidence="13 14" key="1">
    <citation type="submission" date="2020-08" db="EMBL/GenBank/DDBJ databases">
        <title>Genome sequence of Rhodobacteraceae bacterium Lw-13e.</title>
        <authorList>
            <person name="Poehlein A."/>
            <person name="Wolter L."/>
            <person name="Daniel R."/>
            <person name="Brinkhoff T."/>
        </authorList>
    </citation>
    <scope>NUCLEOTIDE SEQUENCE [LARGE SCALE GENOMIC DNA]</scope>
    <source>
        <strain evidence="13 14">Lw-13e</strain>
    </source>
</reference>
<feature type="binding site" evidence="9">
    <location>
        <position position="79"/>
    </location>
    <ligand>
        <name>Mg(2+)</name>
        <dbReference type="ChEBI" id="CHEBI:18420"/>
        <label>1</label>
    </ligand>
</feature>
<dbReference type="RefSeq" id="WP_119839381.1">
    <property type="nucleotide sequence ID" value="NZ_CP060436.1"/>
</dbReference>
<keyword evidence="8 9" id="KW-0119">Carbohydrate metabolism</keyword>
<dbReference type="HAMAP" id="MF_01855">
    <property type="entry name" value="FBPase_class1"/>
    <property type="match status" value="1"/>
</dbReference>
<dbReference type="SUPFAM" id="SSF56655">
    <property type="entry name" value="Carbohydrate phosphatase"/>
    <property type="match status" value="1"/>
</dbReference>
<dbReference type="InterPro" id="IPR033391">
    <property type="entry name" value="FBPase_N"/>
</dbReference>
<evidence type="ECO:0000313" key="14">
    <source>
        <dbReference type="Proteomes" id="UP000283786"/>
    </source>
</evidence>
<evidence type="ECO:0000256" key="5">
    <source>
        <dbReference type="ARBA" id="ARBA00022723"/>
    </source>
</evidence>
<dbReference type="InterPro" id="IPR028343">
    <property type="entry name" value="FBPtase"/>
</dbReference>
<feature type="binding site" evidence="9">
    <location>
        <position position="101"/>
    </location>
    <ligand>
        <name>Mg(2+)</name>
        <dbReference type="ChEBI" id="CHEBI:18420"/>
        <label>2</label>
    </ligand>
</feature>
<evidence type="ECO:0000256" key="2">
    <source>
        <dbReference type="ARBA" id="ARBA00005215"/>
    </source>
</evidence>
<dbReference type="InterPro" id="IPR044015">
    <property type="entry name" value="FBPase_C_dom"/>
</dbReference>
<dbReference type="PANTHER" id="PTHR11556:SF35">
    <property type="entry name" value="SEDOHEPTULOSE-1,7-BISPHOSPHATASE, CHLOROPLASTIC"/>
    <property type="match status" value="1"/>
</dbReference>
<keyword evidence="7 9" id="KW-0460">Magnesium</keyword>
<comment type="subcellular location">
    <subcellularLocation>
        <location evidence="9">Cytoplasm</location>
    </subcellularLocation>
</comment>
<comment type="subunit">
    <text evidence="9">Homotetramer.</text>
</comment>
<comment type="similarity">
    <text evidence="3 9 10">Belongs to the FBPase class 1 family.</text>
</comment>
<evidence type="ECO:0000256" key="10">
    <source>
        <dbReference type="RuleBase" id="RU000508"/>
    </source>
</evidence>
<evidence type="ECO:0000313" key="13">
    <source>
        <dbReference type="EMBL" id="QPM91758.1"/>
    </source>
</evidence>
<dbReference type="Gene3D" id="3.30.540.10">
    <property type="entry name" value="Fructose-1,6-Bisphosphatase, subunit A, domain 1"/>
    <property type="match status" value="1"/>
</dbReference>
<dbReference type="NCBIfam" id="NF006779">
    <property type="entry name" value="PRK09293.1-3"/>
    <property type="match status" value="1"/>
</dbReference>
<evidence type="ECO:0000256" key="6">
    <source>
        <dbReference type="ARBA" id="ARBA00022801"/>
    </source>
</evidence>
<dbReference type="FunFam" id="3.40.190.80:FF:000011">
    <property type="entry name" value="Fructose-1,6-bisphosphatase class 1"/>
    <property type="match status" value="1"/>
</dbReference>
<evidence type="ECO:0000256" key="8">
    <source>
        <dbReference type="ARBA" id="ARBA00023277"/>
    </source>
</evidence>
<evidence type="ECO:0000259" key="12">
    <source>
        <dbReference type="Pfam" id="PF18913"/>
    </source>
</evidence>
<feature type="binding site" evidence="9">
    <location>
        <position position="100"/>
    </location>
    <ligand>
        <name>Mg(2+)</name>
        <dbReference type="ChEBI" id="CHEBI:18420"/>
        <label>1</label>
    </ligand>
</feature>
<keyword evidence="5 9" id="KW-0479">Metal-binding</keyword>
<organism evidence="13 14">
    <name type="scientific">Pseudooceanicola algae</name>
    <dbReference type="NCBI Taxonomy" id="1537215"/>
    <lineage>
        <taxon>Bacteria</taxon>
        <taxon>Pseudomonadati</taxon>
        <taxon>Pseudomonadota</taxon>
        <taxon>Alphaproteobacteria</taxon>
        <taxon>Rhodobacterales</taxon>
        <taxon>Paracoccaceae</taxon>
        <taxon>Pseudooceanicola</taxon>
    </lineage>
</organism>
<proteinExistence type="inferred from homology"/>
<dbReference type="Proteomes" id="UP000283786">
    <property type="component" value="Chromosome"/>
</dbReference>